<gene>
    <name evidence="2" type="ORF">SAMN05421797_101814</name>
</gene>
<proteinExistence type="predicted"/>
<keyword evidence="1" id="KW-0812">Transmembrane</keyword>
<keyword evidence="3" id="KW-1185">Reference proteome</keyword>
<sequence length="94" mass="10729">MKKFEVYKNIRKRAVIFGLPISLFALMMVAILASLLIIIFSFSFLMIIGVMVFNAALYIALTRMANNPQLFQTAKAFPKIISNKRNSGFDYEQD</sequence>
<organism evidence="2 3">
    <name type="scientific">Maribacter ulvicola</name>
    <dbReference type="NCBI Taxonomy" id="228959"/>
    <lineage>
        <taxon>Bacteria</taxon>
        <taxon>Pseudomonadati</taxon>
        <taxon>Bacteroidota</taxon>
        <taxon>Flavobacteriia</taxon>
        <taxon>Flavobacteriales</taxon>
        <taxon>Flavobacteriaceae</taxon>
        <taxon>Maribacter</taxon>
    </lineage>
</organism>
<dbReference type="RefSeq" id="WP_076547023.1">
    <property type="nucleotide sequence ID" value="NZ_FTMA01000001.1"/>
</dbReference>
<keyword evidence="1" id="KW-0472">Membrane</keyword>
<evidence type="ECO:0000313" key="2">
    <source>
        <dbReference type="EMBL" id="SIQ13552.1"/>
    </source>
</evidence>
<evidence type="ECO:0000313" key="3">
    <source>
        <dbReference type="Proteomes" id="UP000186953"/>
    </source>
</evidence>
<feature type="transmembrane region" description="Helical" evidence="1">
    <location>
        <begin position="37"/>
        <end position="61"/>
    </location>
</feature>
<name>A0A1N6QAI5_9FLAO</name>
<protein>
    <recommendedName>
        <fullName evidence="4">Type IV secretory pathway, VirB3-like protein</fullName>
    </recommendedName>
</protein>
<dbReference type="EMBL" id="FTMA01000001">
    <property type="protein sequence ID" value="SIQ13552.1"/>
    <property type="molecule type" value="Genomic_DNA"/>
</dbReference>
<accession>A0A1N6QAI5</accession>
<dbReference type="AlphaFoldDB" id="A0A1N6QAI5"/>
<reference evidence="3" key="1">
    <citation type="submission" date="2017-01" db="EMBL/GenBank/DDBJ databases">
        <authorList>
            <person name="Varghese N."/>
            <person name="Submissions S."/>
        </authorList>
    </citation>
    <scope>NUCLEOTIDE SEQUENCE [LARGE SCALE GENOMIC DNA]</scope>
    <source>
        <strain evidence="3">DSM 15366</strain>
    </source>
</reference>
<dbReference type="STRING" id="228959.SAMN05421797_101814"/>
<evidence type="ECO:0008006" key="4">
    <source>
        <dbReference type="Google" id="ProtNLM"/>
    </source>
</evidence>
<feature type="transmembrane region" description="Helical" evidence="1">
    <location>
        <begin position="12"/>
        <end position="31"/>
    </location>
</feature>
<dbReference type="OrthoDB" id="1449306at2"/>
<evidence type="ECO:0000256" key="1">
    <source>
        <dbReference type="SAM" id="Phobius"/>
    </source>
</evidence>
<dbReference type="Proteomes" id="UP000186953">
    <property type="component" value="Unassembled WGS sequence"/>
</dbReference>
<keyword evidence="1" id="KW-1133">Transmembrane helix</keyword>